<dbReference type="Proteomes" id="UP001595987">
    <property type="component" value="Unassembled WGS sequence"/>
</dbReference>
<feature type="transmembrane region" description="Helical" evidence="1">
    <location>
        <begin position="6"/>
        <end position="22"/>
    </location>
</feature>
<evidence type="ECO:0000256" key="1">
    <source>
        <dbReference type="SAM" id="Phobius"/>
    </source>
</evidence>
<organism evidence="2 3">
    <name type="scientific">Lactococcus nasutitermitis</name>
    <dbReference type="NCBI Taxonomy" id="1652957"/>
    <lineage>
        <taxon>Bacteria</taxon>
        <taxon>Bacillati</taxon>
        <taxon>Bacillota</taxon>
        <taxon>Bacilli</taxon>
        <taxon>Lactobacillales</taxon>
        <taxon>Streptococcaceae</taxon>
        <taxon>Lactococcus</taxon>
    </lineage>
</organism>
<protein>
    <submittedName>
        <fullName evidence="2">Uncharacterized protein</fullName>
    </submittedName>
</protein>
<gene>
    <name evidence="2" type="ORF">ACFO26_01380</name>
</gene>
<dbReference type="RefSeq" id="WP_213534192.1">
    <property type="nucleotide sequence ID" value="NZ_BOVQ01000003.1"/>
</dbReference>
<proteinExistence type="predicted"/>
<accession>A0ABV9JDK9</accession>
<keyword evidence="1" id="KW-0812">Transmembrane</keyword>
<evidence type="ECO:0000313" key="2">
    <source>
        <dbReference type="EMBL" id="MFC4651560.1"/>
    </source>
</evidence>
<name>A0ABV9JDK9_9LACT</name>
<reference evidence="3" key="1">
    <citation type="journal article" date="2019" name="Int. J. Syst. Evol. Microbiol.">
        <title>The Global Catalogue of Microorganisms (GCM) 10K type strain sequencing project: providing services to taxonomists for standard genome sequencing and annotation.</title>
        <authorList>
            <consortium name="The Broad Institute Genomics Platform"/>
            <consortium name="The Broad Institute Genome Sequencing Center for Infectious Disease"/>
            <person name="Wu L."/>
            <person name="Ma J."/>
        </authorList>
    </citation>
    <scope>NUCLEOTIDE SEQUENCE [LARGE SCALE GENOMIC DNA]</scope>
    <source>
        <strain evidence="3">CCUG 63287</strain>
    </source>
</reference>
<comment type="caution">
    <text evidence="2">The sequence shown here is derived from an EMBL/GenBank/DDBJ whole genome shotgun (WGS) entry which is preliminary data.</text>
</comment>
<evidence type="ECO:0000313" key="3">
    <source>
        <dbReference type="Proteomes" id="UP001595987"/>
    </source>
</evidence>
<keyword evidence="1" id="KW-0472">Membrane</keyword>
<keyword evidence="1" id="KW-1133">Transmembrane helix</keyword>
<feature type="transmembrane region" description="Helical" evidence="1">
    <location>
        <begin position="34"/>
        <end position="52"/>
    </location>
</feature>
<dbReference type="EMBL" id="JBHSGD010000001">
    <property type="protein sequence ID" value="MFC4651560.1"/>
    <property type="molecule type" value="Genomic_DNA"/>
</dbReference>
<keyword evidence="3" id="KW-1185">Reference proteome</keyword>
<sequence>MIFWIGIAIGCDLLFGSIYATVKKTIKKDKEAKSWWYYFWIGTLGFLVNLIANAF</sequence>